<keyword evidence="8" id="KW-0539">Nucleus</keyword>
<sequence length="247" mass="27437">MSTIDRRRRLGPANVIPLTFSTTTDKESDYLQTQKLFIKLSNIPTAAGSSFIQSGNNLLSSSVYGPRPSFKRTFNSKAAVKITFQASPFLSTVNSLNKTTEVELPYQITESTILSTLETACSNLILLDKYPKSTIDIFVNLINTDHQTKFIDLLSLIHNSVNMALINSGIALKNFPTAFVYESSIFINSIHSSVYNEDPETDLQNEELLALYIPNSASAELNKSLDSAVRQLRQLRAELNQFCLASL</sequence>
<proteinExistence type="inferred from homology"/>
<dbReference type="InterPro" id="IPR050080">
    <property type="entry name" value="RNase_PH"/>
</dbReference>
<dbReference type="GO" id="GO:0071051">
    <property type="term" value="P:poly(A)-dependent snoRNA 3'-end processing"/>
    <property type="evidence" value="ECO:0007669"/>
    <property type="project" value="TreeGrafter"/>
</dbReference>
<dbReference type="Gene3D" id="3.30.230.70">
    <property type="entry name" value="GHMP Kinase, N-terminal domain"/>
    <property type="match status" value="1"/>
</dbReference>
<dbReference type="GO" id="GO:0071028">
    <property type="term" value="P:nuclear mRNA surveillance"/>
    <property type="evidence" value="ECO:0007669"/>
    <property type="project" value="TreeGrafter"/>
</dbReference>
<keyword evidence="5" id="KW-0698">rRNA processing</keyword>
<comment type="subcellular location">
    <subcellularLocation>
        <location evidence="2">Cytoplasm</location>
    </subcellularLocation>
    <subcellularLocation>
        <location evidence="1">Nucleus</location>
    </subcellularLocation>
</comment>
<evidence type="ECO:0000256" key="7">
    <source>
        <dbReference type="ARBA" id="ARBA00022884"/>
    </source>
</evidence>
<comment type="caution">
    <text evidence="11">The sequence shown here is derived from an EMBL/GenBank/DDBJ whole genome shotgun (WGS) entry which is preliminary data.</text>
</comment>
<dbReference type="GO" id="GO:0005730">
    <property type="term" value="C:nucleolus"/>
    <property type="evidence" value="ECO:0007669"/>
    <property type="project" value="TreeGrafter"/>
</dbReference>
<dbReference type="PANTHER" id="PTHR11953:SF2">
    <property type="entry name" value="EXOSOME COMPLEX COMPONENT MTR3"/>
    <property type="match status" value="1"/>
</dbReference>
<keyword evidence="7" id="KW-0694">RNA-binding</keyword>
<evidence type="ECO:0000256" key="4">
    <source>
        <dbReference type="ARBA" id="ARBA00022490"/>
    </source>
</evidence>
<accession>A0A4T0X4R5</accession>
<dbReference type="GO" id="GO:0000467">
    <property type="term" value="P:exonucleolytic trimming to generate mature 3'-end of 5.8S rRNA from tricistronic rRNA transcript (SSU-rRNA, 5.8S rRNA, LSU-rRNA)"/>
    <property type="evidence" value="ECO:0007669"/>
    <property type="project" value="UniProtKB-ARBA"/>
</dbReference>
<dbReference type="InterPro" id="IPR027408">
    <property type="entry name" value="PNPase/RNase_PH_dom_sf"/>
</dbReference>
<dbReference type="Proteomes" id="UP000307173">
    <property type="component" value="Unassembled WGS sequence"/>
</dbReference>
<protein>
    <recommendedName>
        <fullName evidence="10">Exoribonuclease phosphorolytic domain-containing protein</fullName>
    </recommendedName>
</protein>
<evidence type="ECO:0000256" key="6">
    <source>
        <dbReference type="ARBA" id="ARBA00022835"/>
    </source>
</evidence>
<dbReference type="GO" id="GO:0000176">
    <property type="term" value="C:nuclear exosome (RNase complex)"/>
    <property type="evidence" value="ECO:0007669"/>
    <property type="project" value="TreeGrafter"/>
</dbReference>
<evidence type="ECO:0000256" key="2">
    <source>
        <dbReference type="ARBA" id="ARBA00004496"/>
    </source>
</evidence>
<gene>
    <name evidence="11" type="ORF">CANINC_001682</name>
</gene>
<evidence type="ECO:0000256" key="1">
    <source>
        <dbReference type="ARBA" id="ARBA00004123"/>
    </source>
</evidence>
<evidence type="ECO:0000256" key="8">
    <source>
        <dbReference type="ARBA" id="ARBA00023242"/>
    </source>
</evidence>
<organism evidence="11 12">
    <name type="scientific">Pichia inconspicua</name>
    <dbReference type="NCBI Taxonomy" id="52247"/>
    <lineage>
        <taxon>Eukaryota</taxon>
        <taxon>Fungi</taxon>
        <taxon>Dikarya</taxon>
        <taxon>Ascomycota</taxon>
        <taxon>Saccharomycotina</taxon>
        <taxon>Pichiomycetes</taxon>
        <taxon>Pichiales</taxon>
        <taxon>Pichiaceae</taxon>
        <taxon>Pichia</taxon>
    </lineage>
</organism>
<comment type="similarity">
    <text evidence="3">Belongs to the RNase PH family.</text>
</comment>
<dbReference type="AlphaFoldDB" id="A0A4T0X4R5"/>
<evidence type="ECO:0000256" key="5">
    <source>
        <dbReference type="ARBA" id="ARBA00022552"/>
    </source>
</evidence>
<keyword evidence="12" id="KW-1185">Reference proteome</keyword>
<dbReference type="PANTHER" id="PTHR11953">
    <property type="entry name" value="EXOSOME COMPLEX COMPONENT"/>
    <property type="match status" value="1"/>
</dbReference>
<evidence type="ECO:0000256" key="9">
    <source>
        <dbReference type="SAM" id="Coils"/>
    </source>
</evidence>
<evidence type="ECO:0000313" key="12">
    <source>
        <dbReference type="Proteomes" id="UP000307173"/>
    </source>
</evidence>
<dbReference type="STRING" id="52247.A0A4T0X4R5"/>
<dbReference type="GO" id="GO:0000177">
    <property type="term" value="C:cytoplasmic exosome (RNase complex)"/>
    <property type="evidence" value="ECO:0007669"/>
    <property type="project" value="UniProtKB-ARBA"/>
</dbReference>
<feature type="coiled-coil region" evidence="9">
    <location>
        <begin position="218"/>
        <end position="245"/>
    </location>
</feature>
<feature type="domain" description="Exoribonuclease phosphorolytic" evidence="10">
    <location>
        <begin position="34"/>
        <end position="170"/>
    </location>
</feature>
<reference evidence="11 12" key="1">
    <citation type="journal article" date="2019" name="Front. Genet.">
        <title>Whole-Genome Sequencing of the Opportunistic Yeast Pathogen Candida inconspicua Uncovers Its Hybrid Origin.</title>
        <authorList>
            <person name="Mixao V."/>
            <person name="Hansen A.P."/>
            <person name="Saus E."/>
            <person name="Boekhout T."/>
            <person name="Lass-Florl C."/>
            <person name="Gabaldon T."/>
        </authorList>
    </citation>
    <scope>NUCLEOTIDE SEQUENCE [LARGE SCALE GENOMIC DNA]</scope>
    <source>
        <strain evidence="11 12">CBS 180</strain>
    </source>
</reference>
<dbReference type="EMBL" id="SELW01000262">
    <property type="protein sequence ID" value="TID29764.1"/>
    <property type="molecule type" value="Genomic_DNA"/>
</dbReference>
<evidence type="ECO:0000259" key="10">
    <source>
        <dbReference type="Pfam" id="PF01138"/>
    </source>
</evidence>
<evidence type="ECO:0000313" key="11">
    <source>
        <dbReference type="EMBL" id="TID29764.1"/>
    </source>
</evidence>
<dbReference type="SUPFAM" id="SSF54211">
    <property type="entry name" value="Ribosomal protein S5 domain 2-like"/>
    <property type="match status" value="1"/>
</dbReference>
<dbReference type="GO" id="GO:0071038">
    <property type="term" value="P:TRAMP-dependent tRNA surveillance pathway"/>
    <property type="evidence" value="ECO:0007669"/>
    <property type="project" value="UniProtKB-ARBA"/>
</dbReference>
<evidence type="ECO:0000256" key="3">
    <source>
        <dbReference type="ARBA" id="ARBA00006678"/>
    </source>
</evidence>
<keyword evidence="9" id="KW-0175">Coiled coil</keyword>
<dbReference type="GO" id="GO:0016075">
    <property type="term" value="P:rRNA catabolic process"/>
    <property type="evidence" value="ECO:0007669"/>
    <property type="project" value="TreeGrafter"/>
</dbReference>
<keyword evidence="6" id="KW-0271">Exosome</keyword>
<dbReference type="GO" id="GO:0003723">
    <property type="term" value="F:RNA binding"/>
    <property type="evidence" value="ECO:0007669"/>
    <property type="project" value="UniProtKB-KW"/>
</dbReference>
<dbReference type="InterPro" id="IPR001247">
    <property type="entry name" value="ExoRNase_PH_dom1"/>
</dbReference>
<dbReference type="OrthoDB" id="2504340at2759"/>
<dbReference type="Pfam" id="PF01138">
    <property type="entry name" value="RNase_PH"/>
    <property type="match status" value="1"/>
</dbReference>
<name>A0A4T0X4R5_9ASCO</name>
<dbReference type="InterPro" id="IPR020568">
    <property type="entry name" value="Ribosomal_Su5_D2-typ_SF"/>
</dbReference>
<keyword evidence="4" id="KW-0963">Cytoplasm</keyword>
<dbReference type="GO" id="GO:0034475">
    <property type="term" value="P:U4 snRNA 3'-end processing"/>
    <property type="evidence" value="ECO:0007669"/>
    <property type="project" value="TreeGrafter"/>
</dbReference>